<dbReference type="Proteomes" id="UP000026961">
    <property type="component" value="Chromosome 1"/>
</dbReference>
<evidence type="ECO:0000256" key="1">
    <source>
        <dbReference type="SAM" id="Phobius"/>
    </source>
</evidence>
<dbReference type="Gramene" id="OGLUM01G12620.3">
    <property type="protein sequence ID" value="OGLUM01G12620.3"/>
    <property type="gene ID" value="OGLUM01G12620"/>
</dbReference>
<evidence type="ECO:0000313" key="3">
    <source>
        <dbReference type="Proteomes" id="UP000026961"/>
    </source>
</evidence>
<organism evidence="2">
    <name type="scientific">Oryza glumipatula</name>
    <dbReference type="NCBI Taxonomy" id="40148"/>
    <lineage>
        <taxon>Eukaryota</taxon>
        <taxon>Viridiplantae</taxon>
        <taxon>Streptophyta</taxon>
        <taxon>Embryophyta</taxon>
        <taxon>Tracheophyta</taxon>
        <taxon>Spermatophyta</taxon>
        <taxon>Magnoliopsida</taxon>
        <taxon>Liliopsida</taxon>
        <taxon>Poales</taxon>
        <taxon>Poaceae</taxon>
        <taxon>BOP clade</taxon>
        <taxon>Oryzoideae</taxon>
        <taxon>Oryzeae</taxon>
        <taxon>Oryzinae</taxon>
        <taxon>Oryza</taxon>
    </lineage>
</organism>
<dbReference type="HOGENOM" id="CLU_2281801_0_0_1"/>
<reference evidence="2" key="3">
    <citation type="submission" date="2018-05" db="EMBL/GenBank/DDBJ databases">
        <title>OgluRS3 (Oryza glumaepatula Reference Sequence Version 3).</title>
        <authorList>
            <person name="Zhang J."/>
            <person name="Kudrna D."/>
            <person name="Lee S."/>
            <person name="Talag J."/>
            <person name="Welchert J."/>
            <person name="Wing R.A."/>
        </authorList>
    </citation>
    <scope>NUCLEOTIDE SEQUENCE [LARGE SCALE GENOMIC DNA]</scope>
</reference>
<proteinExistence type="predicted"/>
<keyword evidence="3" id="KW-1185">Reference proteome</keyword>
<accession>A0A0D9Y6Q0</accession>
<keyword evidence="1" id="KW-1133">Transmembrane helix</keyword>
<dbReference type="EnsemblPlants" id="OGLUM01G12620.3">
    <property type="protein sequence ID" value="OGLUM01G12620.3"/>
    <property type="gene ID" value="OGLUM01G12620"/>
</dbReference>
<reference evidence="2" key="2">
    <citation type="submission" date="2015-04" db="UniProtKB">
        <authorList>
            <consortium name="EnsemblPlants"/>
        </authorList>
    </citation>
    <scope>IDENTIFICATION</scope>
</reference>
<name>A0A0D9Y6Q0_9ORYZ</name>
<feature type="transmembrane region" description="Helical" evidence="1">
    <location>
        <begin position="59"/>
        <end position="78"/>
    </location>
</feature>
<keyword evidence="1" id="KW-0472">Membrane</keyword>
<protein>
    <submittedName>
        <fullName evidence="2">Isocitrate dehydrogenase [NAD] subunit, mitochondrial</fullName>
    </submittedName>
</protein>
<reference evidence="2" key="1">
    <citation type="submission" date="2013-08" db="EMBL/GenBank/DDBJ databases">
        <title>Oryza genome evolution.</title>
        <authorList>
            <person name="Wing R.A."/>
            <person name="Panaud O."/>
            <person name="Oliveira A.C."/>
        </authorList>
    </citation>
    <scope>NUCLEOTIDE SEQUENCE</scope>
</reference>
<evidence type="ECO:0000313" key="2">
    <source>
        <dbReference type="EnsemblPlants" id="OGLUM01G12620.3"/>
    </source>
</evidence>
<sequence length="102" mass="11568">MKASILFIFLLRKKERNPGSIVAVNAPWARANPSRPIQIDGRINGRGRRRKSLPFHHPLLLLLPFPIHLSLSLLLLAADRRRRRESPSPSVRAPFVPRVLGV</sequence>
<keyword evidence="1" id="KW-0812">Transmembrane</keyword>
<dbReference type="AlphaFoldDB" id="A0A0D9Y6Q0"/>